<keyword evidence="1" id="KW-0812">Transmembrane</keyword>
<protein>
    <submittedName>
        <fullName evidence="2">Uncharacterized protein</fullName>
    </submittedName>
</protein>
<feature type="transmembrane region" description="Helical" evidence="1">
    <location>
        <begin position="41"/>
        <end position="61"/>
    </location>
</feature>
<evidence type="ECO:0000313" key="3">
    <source>
        <dbReference type="Proteomes" id="UP001196413"/>
    </source>
</evidence>
<dbReference type="EMBL" id="JAHQIW010007374">
    <property type="protein sequence ID" value="KAJ1373993.1"/>
    <property type="molecule type" value="Genomic_DNA"/>
</dbReference>
<feature type="transmembrane region" description="Helical" evidence="1">
    <location>
        <begin position="106"/>
        <end position="127"/>
    </location>
</feature>
<comment type="caution">
    <text evidence="2">The sequence shown here is derived from an EMBL/GenBank/DDBJ whole genome shotgun (WGS) entry which is preliminary data.</text>
</comment>
<keyword evidence="1" id="KW-1133">Transmembrane helix</keyword>
<name>A0AAD5RCR4_PARTN</name>
<dbReference type="Proteomes" id="UP001196413">
    <property type="component" value="Unassembled WGS sequence"/>
</dbReference>
<gene>
    <name evidence="2" type="ORF">KIN20_036573</name>
</gene>
<keyword evidence="1" id="KW-0472">Membrane</keyword>
<accession>A0AAD5RCR4</accession>
<proteinExistence type="predicted"/>
<feature type="transmembrane region" description="Helical" evidence="1">
    <location>
        <begin position="73"/>
        <end position="94"/>
    </location>
</feature>
<reference evidence="2" key="1">
    <citation type="submission" date="2021-06" db="EMBL/GenBank/DDBJ databases">
        <title>Parelaphostrongylus tenuis whole genome reference sequence.</title>
        <authorList>
            <person name="Garwood T.J."/>
            <person name="Larsen P.A."/>
            <person name="Fountain-Jones N.M."/>
            <person name="Garbe J.R."/>
            <person name="Macchietto M.G."/>
            <person name="Kania S.A."/>
            <person name="Gerhold R.W."/>
            <person name="Richards J.E."/>
            <person name="Wolf T.M."/>
        </authorList>
    </citation>
    <scope>NUCLEOTIDE SEQUENCE</scope>
    <source>
        <strain evidence="2">MNPRO001-30</strain>
        <tissue evidence="2">Meninges</tissue>
    </source>
</reference>
<keyword evidence="3" id="KW-1185">Reference proteome</keyword>
<evidence type="ECO:0000313" key="2">
    <source>
        <dbReference type="EMBL" id="KAJ1373993.1"/>
    </source>
</evidence>
<sequence length="161" mass="18136">MKLYVIVVVNDRRLLKVLFAAFTLALGIVETNVNGEHLRGYLLLCVSFMLFCLFIEFYLGVTYNCWSLLICHAAQASGLGLSLFVLMICTMLFTFPDQITVLSFKLTTRIVFLTIVIAMTLMGNFAVSSFHRARELGTPLFRFISHGVRASLTLRKVSLLI</sequence>
<evidence type="ECO:0000256" key="1">
    <source>
        <dbReference type="SAM" id="Phobius"/>
    </source>
</evidence>
<dbReference type="AlphaFoldDB" id="A0AAD5RCR4"/>
<organism evidence="2 3">
    <name type="scientific">Parelaphostrongylus tenuis</name>
    <name type="common">Meningeal worm</name>
    <dbReference type="NCBI Taxonomy" id="148309"/>
    <lineage>
        <taxon>Eukaryota</taxon>
        <taxon>Metazoa</taxon>
        <taxon>Ecdysozoa</taxon>
        <taxon>Nematoda</taxon>
        <taxon>Chromadorea</taxon>
        <taxon>Rhabditida</taxon>
        <taxon>Rhabditina</taxon>
        <taxon>Rhabditomorpha</taxon>
        <taxon>Strongyloidea</taxon>
        <taxon>Metastrongylidae</taxon>
        <taxon>Parelaphostrongylus</taxon>
    </lineage>
</organism>